<evidence type="ECO:0000256" key="2">
    <source>
        <dbReference type="ARBA" id="ARBA00022840"/>
    </source>
</evidence>
<dbReference type="Gene3D" id="1.10.150.300">
    <property type="entry name" value="TGS-like domain"/>
    <property type="match status" value="1"/>
</dbReference>
<dbReference type="InterPro" id="IPR012675">
    <property type="entry name" value="Beta-grasp_dom_sf"/>
</dbReference>
<dbReference type="InterPro" id="IPR004095">
    <property type="entry name" value="TGS"/>
</dbReference>
<protein>
    <recommendedName>
        <fullName evidence="7">Obg-like ATPase 1</fullName>
    </recommendedName>
</protein>
<keyword evidence="6" id="KW-1185">Reference proteome</keyword>
<evidence type="ECO:0000259" key="4">
    <source>
        <dbReference type="PROSITE" id="PS51880"/>
    </source>
</evidence>
<evidence type="ECO:0000313" key="6">
    <source>
        <dbReference type="Proteomes" id="UP001497383"/>
    </source>
</evidence>
<dbReference type="RefSeq" id="XP_066832786.1">
    <property type="nucleotide sequence ID" value="XM_066976225.1"/>
</dbReference>
<dbReference type="Proteomes" id="UP001497383">
    <property type="component" value="Chromosome 8"/>
</dbReference>
<feature type="domain" description="OBG-type G" evidence="3">
    <location>
        <begin position="54"/>
        <end position="315"/>
    </location>
</feature>
<dbReference type="GeneID" id="92211044"/>
<dbReference type="Gene3D" id="3.40.50.300">
    <property type="entry name" value="P-loop containing nucleotide triphosphate hydrolases"/>
    <property type="match status" value="1"/>
</dbReference>
<dbReference type="SUPFAM" id="SSF81271">
    <property type="entry name" value="TGS-like"/>
    <property type="match status" value="1"/>
</dbReference>
<dbReference type="InterPro" id="IPR027417">
    <property type="entry name" value="P-loop_NTPase"/>
</dbReference>
<sequence length="427" mass="47734">MTIPQLTRTLRAFSTQLRRSFTTTTHALAAKQPVSSTHGTATTRTILGRPSNNLSTGLVGLANVGKSTFFQALTRSKLGNPANYPYATIEPEKSLVLVPSDKLLHYQKIYTSAKTIPTNLTIWDIAGLTRNSSSGAGLGNKFLGDIRQVDGILQIVRGFVDDDIIHIEDNKVDPVRDLVIVTDELILKDLEIIESEVEKTKKHMRKPGQKQVGEEQLKTLDKLSDLLYEGQKVVNGEWSAEEADFINGLNLLTAKPTLYLLNVNEQDYVRQDNAFLAQVQAWITENCPQDKLMLFSAQHERKLNELEGVELEEHQAAYPRESVIPQVVDQMRKVLNLISFFTCGPLEARQWTVRQGSTAPEAAGIIHSDLQKTFINAIVYKWDDLETLQEFDEAKLKSKGKQYRQGKSYVVEEGDVLIVKAAGGKSR</sequence>
<organism evidence="5 6">
    <name type="scientific">Lodderomyces beijingensis</name>
    <dbReference type="NCBI Taxonomy" id="1775926"/>
    <lineage>
        <taxon>Eukaryota</taxon>
        <taxon>Fungi</taxon>
        <taxon>Dikarya</taxon>
        <taxon>Ascomycota</taxon>
        <taxon>Saccharomycotina</taxon>
        <taxon>Pichiomycetes</taxon>
        <taxon>Debaryomycetaceae</taxon>
        <taxon>Candida/Lodderomyces clade</taxon>
        <taxon>Lodderomyces</taxon>
    </lineage>
</organism>
<dbReference type="PANTHER" id="PTHR23305:SF9">
    <property type="entry name" value="OBG-LIKE ATPASE HOMOLOG"/>
    <property type="match status" value="1"/>
</dbReference>
<evidence type="ECO:0000313" key="5">
    <source>
        <dbReference type="EMBL" id="CAK9442085.1"/>
    </source>
</evidence>
<dbReference type="SUPFAM" id="SSF52540">
    <property type="entry name" value="P-loop containing nucleoside triphosphate hydrolases"/>
    <property type="match status" value="1"/>
</dbReference>
<evidence type="ECO:0000259" key="3">
    <source>
        <dbReference type="PROSITE" id="PS51710"/>
    </source>
</evidence>
<evidence type="ECO:0000256" key="1">
    <source>
        <dbReference type="ARBA" id="ARBA00022741"/>
    </source>
</evidence>
<proteinExistence type="predicted"/>
<evidence type="ECO:0008006" key="7">
    <source>
        <dbReference type="Google" id="ProtNLM"/>
    </source>
</evidence>
<dbReference type="InterPro" id="IPR006073">
    <property type="entry name" value="GTP-bd"/>
</dbReference>
<gene>
    <name evidence="5" type="ORF">LODBEIA_P58480</name>
</gene>
<dbReference type="PRINTS" id="PR00326">
    <property type="entry name" value="GTP1OBG"/>
</dbReference>
<dbReference type="Pfam" id="PF06071">
    <property type="entry name" value="YchF-GTPase_C"/>
    <property type="match status" value="1"/>
</dbReference>
<name>A0ABP0ZU02_9ASCO</name>
<dbReference type="PROSITE" id="PS51880">
    <property type="entry name" value="TGS"/>
    <property type="match status" value="1"/>
</dbReference>
<keyword evidence="2" id="KW-0067">ATP-binding</keyword>
<dbReference type="InterPro" id="IPR023192">
    <property type="entry name" value="TGS-like_dom_sf"/>
</dbReference>
<dbReference type="NCBIfam" id="TIGR00092">
    <property type="entry name" value="redox-regulated ATPase YchF"/>
    <property type="match status" value="1"/>
</dbReference>
<dbReference type="InterPro" id="IPR012676">
    <property type="entry name" value="TGS-like"/>
</dbReference>
<dbReference type="PROSITE" id="PS51710">
    <property type="entry name" value="G_OBG"/>
    <property type="match status" value="1"/>
</dbReference>
<dbReference type="EMBL" id="OZ022412">
    <property type="protein sequence ID" value="CAK9442085.1"/>
    <property type="molecule type" value="Genomic_DNA"/>
</dbReference>
<dbReference type="Pfam" id="PF01926">
    <property type="entry name" value="MMR_HSR1"/>
    <property type="match status" value="1"/>
</dbReference>
<keyword evidence="1" id="KW-0547">Nucleotide-binding</keyword>
<dbReference type="PANTHER" id="PTHR23305">
    <property type="entry name" value="OBG GTPASE FAMILY"/>
    <property type="match status" value="1"/>
</dbReference>
<dbReference type="InterPro" id="IPR013029">
    <property type="entry name" value="YchF_C"/>
</dbReference>
<dbReference type="Gene3D" id="3.10.20.30">
    <property type="match status" value="1"/>
</dbReference>
<dbReference type="InterPro" id="IPR031167">
    <property type="entry name" value="G_OBG"/>
</dbReference>
<feature type="domain" description="TGS" evidence="4">
    <location>
        <begin position="336"/>
        <end position="421"/>
    </location>
</feature>
<reference evidence="5 6" key="1">
    <citation type="submission" date="2024-03" db="EMBL/GenBank/DDBJ databases">
        <authorList>
            <person name="Brejova B."/>
        </authorList>
    </citation>
    <scope>NUCLEOTIDE SEQUENCE [LARGE SCALE GENOMIC DNA]</scope>
    <source>
        <strain evidence="5 6">CBS 14171</strain>
    </source>
</reference>
<accession>A0ABP0ZU02</accession>
<dbReference type="InterPro" id="IPR004396">
    <property type="entry name" value="ATPase_YchF/OLA1"/>
</dbReference>